<gene>
    <name evidence="2" type="ORF">XELAEV_18043713mg</name>
</gene>
<sequence length="116" mass="12963">MLPFHVKKKTVYLSDGANVLALESSFTFFWLLVMLKGTLRNLASRTPSTIRPKVEKRVFCHPSTVKSDNQRVNSAQPATQLNVTSNSQPSQPLCKDIGFSPKTPDPQVLGQLVHHY</sequence>
<proteinExistence type="predicted"/>
<protein>
    <submittedName>
        <fullName evidence="2">Uncharacterized protein</fullName>
    </submittedName>
</protein>
<accession>A0A974H2N4</accession>
<evidence type="ECO:0000313" key="3">
    <source>
        <dbReference type="Proteomes" id="UP000694892"/>
    </source>
</evidence>
<evidence type="ECO:0000313" key="2">
    <source>
        <dbReference type="EMBL" id="OCT62627.1"/>
    </source>
</evidence>
<dbReference type="Proteomes" id="UP000694892">
    <property type="component" value="Chromosome 9_10L"/>
</dbReference>
<evidence type="ECO:0000256" key="1">
    <source>
        <dbReference type="SAM" id="MobiDB-lite"/>
    </source>
</evidence>
<feature type="region of interest" description="Disordered" evidence="1">
    <location>
        <begin position="66"/>
        <end position="106"/>
    </location>
</feature>
<name>A0A974H2N4_XENLA</name>
<dbReference type="AlphaFoldDB" id="A0A974H2N4"/>
<reference evidence="3" key="1">
    <citation type="journal article" date="2016" name="Nature">
        <title>Genome evolution in the allotetraploid frog Xenopus laevis.</title>
        <authorList>
            <person name="Session A.M."/>
            <person name="Uno Y."/>
            <person name="Kwon T."/>
            <person name="Chapman J.A."/>
            <person name="Toyoda A."/>
            <person name="Takahashi S."/>
            <person name="Fukui A."/>
            <person name="Hikosaka A."/>
            <person name="Suzuki A."/>
            <person name="Kondo M."/>
            <person name="van Heeringen S.J."/>
            <person name="Quigley I."/>
            <person name="Heinz S."/>
            <person name="Ogino H."/>
            <person name="Ochi H."/>
            <person name="Hellsten U."/>
            <person name="Lyons J.B."/>
            <person name="Simakov O."/>
            <person name="Putnam N."/>
            <person name="Stites J."/>
            <person name="Kuroki Y."/>
            <person name="Tanaka T."/>
            <person name="Michiue T."/>
            <person name="Watanabe M."/>
            <person name="Bogdanovic O."/>
            <person name="Lister R."/>
            <person name="Georgiou G."/>
            <person name="Paranjpe S.S."/>
            <person name="van Kruijsbergen I."/>
            <person name="Shu S."/>
            <person name="Carlson J."/>
            <person name="Kinoshita T."/>
            <person name="Ohta Y."/>
            <person name="Mawaribuchi S."/>
            <person name="Jenkins J."/>
            <person name="Grimwood J."/>
            <person name="Schmutz J."/>
            <person name="Mitros T."/>
            <person name="Mozaffari S.V."/>
            <person name="Suzuki Y."/>
            <person name="Haramoto Y."/>
            <person name="Yamamoto T.S."/>
            <person name="Takagi C."/>
            <person name="Heald R."/>
            <person name="Miller K."/>
            <person name="Haudenschild C."/>
            <person name="Kitzman J."/>
            <person name="Nakayama T."/>
            <person name="Izutsu Y."/>
            <person name="Robert J."/>
            <person name="Fortriede J."/>
            <person name="Burns K."/>
            <person name="Lotay V."/>
            <person name="Karimi K."/>
            <person name="Yasuoka Y."/>
            <person name="Dichmann D.S."/>
            <person name="Flajnik M.F."/>
            <person name="Houston D.W."/>
            <person name="Shendure J."/>
            <person name="DuPasquier L."/>
            <person name="Vize P.D."/>
            <person name="Zorn A.M."/>
            <person name="Ito M."/>
            <person name="Marcotte E.M."/>
            <person name="Wallingford J.B."/>
            <person name="Ito Y."/>
            <person name="Asashima M."/>
            <person name="Ueno N."/>
            <person name="Matsuda Y."/>
            <person name="Veenstra G.J."/>
            <person name="Fujiyama A."/>
            <person name="Harland R.M."/>
            <person name="Taira M."/>
            <person name="Rokhsar D.S."/>
        </authorList>
    </citation>
    <scope>NUCLEOTIDE SEQUENCE [LARGE SCALE GENOMIC DNA]</scope>
    <source>
        <strain evidence="3">J</strain>
    </source>
</reference>
<dbReference type="EMBL" id="CM004482">
    <property type="protein sequence ID" value="OCT62627.1"/>
    <property type="molecule type" value="Genomic_DNA"/>
</dbReference>
<organism evidence="2 3">
    <name type="scientific">Xenopus laevis</name>
    <name type="common">African clawed frog</name>
    <dbReference type="NCBI Taxonomy" id="8355"/>
    <lineage>
        <taxon>Eukaryota</taxon>
        <taxon>Metazoa</taxon>
        <taxon>Chordata</taxon>
        <taxon>Craniata</taxon>
        <taxon>Vertebrata</taxon>
        <taxon>Euteleostomi</taxon>
        <taxon>Amphibia</taxon>
        <taxon>Batrachia</taxon>
        <taxon>Anura</taxon>
        <taxon>Pipoidea</taxon>
        <taxon>Pipidae</taxon>
        <taxon>Xenopodinae</taxon>
        <taxon>Xenopus</taxon>
        <taxon>Xenopus</taxon>
    </lineage>
</organism>
<feature type="compositionally biased region" description="Polar residues" evidence="1">
    <location>
        <begin position="66"/>
        <end position="91"/>
    </location>
</feature>